<proteinExistence type="predicted"/>
<protein>
    <submittedName>
        <fullName evidence="1">Uncharacterized protein</fullName>
    </submittedName>
</protein>
<dbReference type="AlphaFoldDB" id="A0AAE0YXB0"/>
<keyword evidence="2" id="KW-1185">Reference proteome</keyword>
<comment type="caution">
    <text evidence="1">The sequence shown here is derived from an EMBL/GenBank/DDBJ whole genome shotgun (WGS) entry which is preliminary data.</text>
</comment>
<organism evidence="1 2">
    <name type="scientific">Elysia crispata</name>
    <name type="common">lettuce slug</name>
    <dbReference type="NCBI Taxonomy" id="231223"/>
    <lineage>
        <taxon>Eukaryota</taxon>
        <taxon>Metazoa</taxon>
        <taxon>Spiralia</taxon>
        <taxon>Lophotrochozoa</taxon>
        <taxon>Mollusca</taxon>
        <taxon>Gastropoda</taxon>
        <taxon>Heterobranchia</taxon>
        <taxon>Euthyneura</taxon>
        <taxon>Panpulmonata</taxon>
        <taxon>Sacoglossa</taxon>
        <taxon>Placobranchoidea</taxon>
        <taxon>Plakobranchidae</taxon>
        <taxon>Elysia</taxon>
    </lineage>
</organism>
<dbReference type="EMBL" id="JAWDGP010005256">
    <property type="protein sequence ID" value="KAK3758620.1"/>
    <property type="molecule type" value="Genomic_DNA"/>
</dbReference>
<reference evidence="1" key="1">
    <citation type="journal article" date="2023" name="G3 (Bethesda)">
        <title>A reference genome for the long-term kleptoplast-retaining sea slug Elysia crispata morphotype clarki.</title>
        <authorList>
            <person name="Eastman K.E."/>
            <person name="Pendleton A.L."/>
            <person name="Shaikh M.A."/>
            <person name="Suttiyut T."/>
            <person name="Ogas R."/>
            <person name="Tomko P."/>
            <person name="Gavelis G."/>
            <person name="Widhalm J.R."/>
            <person name="Wisecaver J.H."/>
        </authorList>
    </citation>
    <scope>NUCLEOTIDE SEQUENCE</scope>
    <source>
        <strain evidence="1">ECLA1</strain>
    </source>
</reference>
<evidence type="ECO:0000313" key="1">
    <source>
        <dbReference type="EMBL" id="KAK3758620.1"/>
    </source>
</evidence>
<sequence length="255" mass="29587">MLRYLEWREEKERSKPVKKKLPLVLRILKKALTADFLQLREMLANFASALVLDHLLLVWTSGSSLVQAENLDKCVSYKSKLTSIPDLTHNIVYQSRREAGYVIHNVQSTEFERSYYWCELDVSQKGGVYKKYRHFGFNSTHWWVEKGCGGWFIITECIPLPADSATLSPPASGGKTKVFEYNILTNLSTRSEGLYSEDQNDPYRKWPRIGFMSPHSDVMWELLDRATHVDVPDQLGFYKKRRQPRSAAFNGLDWN</sequence>
<evidence type="ECO:0000313" key="2">
    <source>
        <dbReference type="Proteomes" id="UP001283361"/>
    </source>
</evidence>
<name>A0AAE0YXB0_9GAST</name>
<accession>A0AAE0YXB0</accession>
<gene>
    <name evidence="1" type="ORF">RRG08_019530</name>
</gene>
<dbReference type="Proteomes" id="UP001283361">
    <property type="component" value="Unassembled WGS sequence"/>
</dbReference>